<dbReference type="Pfam" id="PF20938">
    <property type="entry name" value="DUF2264_C"/>
    <property type="match status" value="1"/>
</dbReference>
<dbReference type="PIRSF" id="PIRSF014753">
    <property type="entry name" value="UCP014753"/>
    <property type="match status" value="1"/>
</dbReference>
<dbReference type="InterPro" id="IPR049237">
    <property type="entry name" value="DUF2264_C"/>
</dbReference>
<reference evidence="4" key="1">
    <citation type="submission" date="2018-06" db="EMBL/GenBank/DDBJ databases">
        <title>Description of Blautia argi sp. nov., a new anaerobic isolated from dog feces.</title>
        <authorList>
            <person name="Chang Y.-H."/>
            <person name="Paek J."/>
            <person name="Shin Y."/>
        </authorList>
    </citation>
    <scope>NUCLEOTIDE SEQUENCE [LARGE SCALE GENOMIC DNA]</scope>
    <source>
        <strain evidence="4">KCTC 15426</strain>
    </source>
</reference>
<dbReference type="InterPro" id="IPR049349">
    <property type="entry name" value="DUF2264_N"/>
</dbReference>
<proteinExistence type="predicted"/>
<evidence type="ECO:0000313" key="3">
    <source>
        <dbReference type="EMBL" id="AWY99293.1"/>
    </source>
</evidence>
<name>A0A2Z4UDX1_9FIRM</name>
<feature type="domain" description="DUF2264" evidence="2">
    <location>
        <begin position="361"/>
        <end position="559"/>
    </location>
</feature>
<evidence type="ECO:0000259" key="1">
    <source>
        <dbReference type="Pfam" id="PF10022"/>
    </source>
</evidence>
<dbReference type="InterPro" id="IPR016624">
    <property type="entry name" value="UCP014753"/>
</dbReference>
<gene>
    <name evidence="3" type="ORF">DQQ01_15490</name>
</gene>
<accession>A0A2Z4UDX1</accession>
<dbReference type="PANTHER" id="PTHR35339">
    <property type="entry name" value="LINALOOL DEHYDRATASE_ISOMERASE DOMAIN-CONTAINING PROTEIN"/>
    <property type="match status" value="1"/>
</dbReference>
<dbReference type="AlphaFoldDB" id="A0A2Z4UDX1"/>
<evidence type="ECO:0000259" key="2">
    <source>
        <dbReference type="Pfam" id="PF20938"/>
    </source>
</evidence>
<protein>
    <submittedName>
        <fullName evidence="3">DUF2264 domain-containing protein</fullName>
    </submittedName>
</protein>
<dbReference type="EMBL" id="CP030280">
    <property type="protein sequence ID" value="AWY99293.1"/>
    <property type="molecule type" value="Genomic_DNA"/>
</dbReference>
<dbReference type="OrthoDB" id="9813465at2"/>
<dbReference type="RefSeq" id="WP_111920734.1">
    <property type="nucleotide sequence ID" value="NZ_CAUWHR010000015.1"/>
</dbReference>
<dbReference type="KEGG" id="blau:DQQ01_15490"/>
<sequence>MKVKDWSTKEDFQELMLEFLNPLKPYYSTHRAGLNLGNTATNYDQKAIYMEAFSRPLWALVPFFAGGGKDEWFLSCYQKGLVAGTDPEDEEYWGNPGEFDQRFVEMAAMGYGLLMAPEKFWEPLTEREKKNFAAYLYTINQHEIPECNWQMFRVLVNLGLKNVGAPYSEEQMKKSLDMTESFYLGEGWYRDGDSCQRDYYVSFAIHFYGLIYAKFAQQEDRERSERLKRRSMEFAKQFLYWFDEDGAALPFGRSLTYRFAQVSFFSACLLCGIEPLPIGVMKGLIVRHMKYWLSLPVFDRNGILTIGYGYPNLMMSEKYNGPGSAYWSMKYFAFLALPDNHAFWKAKAEKYPSEISQCAMPYGEMLVKHYRHHNTAYTPGVFSAFGHGHSVEKYGKFAYDTKLAFSVARSCYELHENCPDSMLAFIIDGYVYVRRICEDSEIREQEVWSKWSPYPGIMVETTVIPTETGHIRRHKINSDRSCIAYDCGFCISAALKDHCVQTEEKGVSRVENSSSYCEVCGKQGEGTIITADPNTNLINPKTLLPSVSYSIPVGESEFVTEIKVEIKER</sequence>
<feature type="domain" description="DUF2264" evidence="1">
    <location>
        <begin position="8"/>
        <end position="350"/>
    </location>
</feature>
<organism evidence="3 4">
    <name type="scientific">Blautia argi</name>
    <dbReference type="NCBI Taxonomy" id="1912897"/>
    <lineage>
        <taxon>Bacteria</taxon>
        <taxon>Bacillati</taxon>
        <taxon>Bacillota</taxon>
        <taxon>Clostridia</taxon>
        <taxon>Lachnospirales</taxon>
        <taxon>Lachnospiraceae</taxon>
        <taxon>Blautia</taxon>
    </lineage>
</organism>
<dbReference type="PANTHER" id="PTHR35339:SF4">
    <property type="entry name" value="LINALOOL DEHYDRATASE_ISOMERASE DOMAIN-CONTAINING PROTEIN"/>
    <property type="match status" value="1"/>
</dbReference>
<evidence type="ECO:0000313" key="4">
    <source>
        <dbReference type="Proteomes" id="UP000250003"/>
    </source>
</evidence>
<dbReference type="Pfam" id="PF10022">
    <property type="entry name" value="DUF2264"/>
    <property type="match status" value="1"/>
</dbReference>
<keyword evidence="4" id="KW-1185">Reference proteome</keyword>
<dbReference type="Proteomes" id="UP000250003">
    <property type="component" value="Chromosome"/>
</dbReference>